<dbReference type="Proteomes" id="UP000268870">
    <property type="component" value="Chromosome"/>
</dbReference>
<feature type="transmembrane region" description="Helical" evidence="9">
    <location>
        <begin position="111"/>
        <end position="134"/>
    </location>
</feature>
<evidence type="ECO:0000313" key="22">
    <source>
        <dbReference type="Proteomes" id="UP000256718"/>
    </source>
</evidence>
<evidence type="ECO:0000256" key="6">
    <source>
        <dbReference type="ARBA" id="ARBA00022989"/>
    </source>
</evidence>
<reference evidence="20 21" key="4">
    <citation type="submission" date="2018-06" db="EMBL/GenBank/DDBJ databases">
        <authorList>
            <consortium name="Pathogen Informatics"/>
            <person name="Doyle S."/>
        </authorList>
    </citation>
    <scope>NUCLEOTIDE SEQUENCE [LARGE SCALE GENOMIC DNA]</scope>
    <source>
        <strain evidence="14 20">NCTC8181</strain>
        <strain evidence="15 21">NCTC8185</strain>
    </source>
</reference>
<dbReference type="EMBL" id="QHGZ01000047">
    <property type="protein sequence ID" value="RDY91177.1"/>
    <property type="molecule type" value="Genomic_DNA"/>
</dbReference>
<keyword evidence="7 8" id="KW-0472">Membrane</keyword>
<dbReference type="KEGG" id="sage:EN72_02355"/>
<dbReference type="Pfam" id="PF02632">
    <property type="entry name" value="BioY"/>
    <property type="match status" value="1"/>
</dbReference>
<dbReference type="Proteomes" id="UP000256718">
    <property type="component" value="Unassembled WGS sequence"/>
</dbReference>
<evidence type="ECO:0000313" key="20">
    <source>
        <dbReference type="Proteomes" id="UP000250200"/>
    </source>
</evidence>
<evidence type="ECO:0000256" key="1">
    <source>
        <dbReference type="ARBA" id="ARBA00004651"/>
    </source>
</evidence>
<name>A0A0E1EFJ3_STRAG</name>
<dbReference type="EMBL" id="LR134265">
    <property type="protein sequence ID" value="VED66009.1"/>
    <property type="molecule type" value="Genomic_DNA"/>
</dbReference>
<feature type="transmembrane region" description="Helical" evidence="9">
    <location>
        <begin position="7"/>
        <end position="25"/>
    </location>
</feature>
<dbReference type="PIRSF" id="PIRSF016661">
    <property type="entry name" value="BioY"/>
    <property type="match status" value="1"/>
</dbReference>
<dbReference type="EMBL" id="MAWT01000042">
    <property type="protein sequence ID" value="OCM70922.1"/>
    <property type="molecule type" value="Genomic_DNA"/>
</dbReference>
<dbReference type="Proteomes" id="UP000093122">
    <property type="component" value="Unassembled WGS sequence"/>
</dbReference>
<dbReference type="PANTHER" id="PTHR34295">
    <property type="entry name" value="BIOTIN TRANSPORTER BIOY"/>
    <property type="match status" value="1"/>
</dbReference>
<reference evidence="13 22" key="3">
    <citation type="journal article" date="2018" name="Emerg. Microbes Infect.">
        <title>Phenotypic and molecular analysis of nontypeable Group B streptococci: identification of cps2a and hybrid cps2a/cps5 Group B streptococcal capsule gene clusters.</title>
        <authorList>
            <person name="Alhhazmi A."/>
            <person name="Tyrrell G.J."/>
        </authorList>
    </citation>
    <scope>NUCLEOTIDE SEQUENCE [LARGE SCALE GENOMIC DNA]</scope>
    <source>
        <strain evidence="13 22">PLGBS17</strain>
    </source>
</reference>
<evidence type="ECO:0000313" key="23">
    <source>
        <dbReference type="Proteomes" id="UP000268870"/>
    </source>
</evidence>
<feature type="transmembrane region" description="Helical" evidence="9">
    <location>
        <begin position="146"/>
        <end position="168"/>
    </location>
</feature>
<feature type="transmembrane region" description="Helical" evidence="9">
    <location>
        <begin position="56"/>
        <end position="74"/>
    </location>
</feature>
<sequence length="179" mass="19290">MFHTKSLIQMAMMATLLVVLGFIPALPLGFIPVPIVLQNLGVMMAGVILGGRKGSLSILLFFLVGLVIPVFSGLRSTIPVLTGPTAGYVIAWLFVPLLISYGVKLVNKKNFIAIFLIVWLAGVLFVDVAGAVWLASYTNIPLDKSLLQNLVFIPGDTIKAIIAAVVAVKYKDSFFLTEK</sequence>
<evidence type="ECO:0000313" key="15">
    <source>
        <dbReference type="EMBL" id="SUN13310.1"/>
    </source>
</evidence>
<evidence type="ECO:0000256" key="9">
    <source>
        <dbReference type="SAM" id="Phobius"/>
    </source>
</evidence>
<dbReference type="InterPro" id="IPR003784">
    <property type="entry name" value="BioY"/>
</dbReference>
<evidence type="ECO:0000256" key="8">
    <source>
        <dbReference type="PIRNR" id="PIRNR016661"/>
    </source>
</evidence>
<dbReference type="EMBL" id="UAVB01000001">
    <property type="protein sequence ID" value="SQA17646.1"/>
    <property type="molecule type" value="Genomic_DNA"/>
</dbReference>
<reference evidence="12 19" key="2">
    <citation type="journal article" date="2016" name="Sci. Rep.">
        <title>Serotype IV Streptococcus agalactiae ST-452 has arisen from large genomic recombination events between CC23 and the hypervirulent CC17 lineages.</title>
        <authorList>
            <person name="Campisi E."/>
            <person name="Rinaudo C.D."/>
            <person name="Donati C."/>
            <person name="Barucco M."/>
            <person name="Torricelli G."/>
            <person name="Edwards M.S."/>
            <person name="Baker C.J."/>
            <person name="Margarit I."/>
            <person name="Rosini R."/>
        </authorList>
    </citation>
    <scope>NUCLEOTIDE SEQUENCE [LARGE SCALE GENOMIC DNA]</scope>
    <source>
        <strain evidence="12 19">CZ-PW-140</strain>
    </source>
</reference>
<dbReference type="GO" id="GO:0015225">
    <property type="term" value="F:biotin transmembrane transporter activity"/>
    <property type="evidence" value="ECO:0007669"/>
    <property type="project" value="UniProtKB-UniRule"/>
</dbReference>
<comment type="subcellular location">
    <subcellularLocation>
        <location evidence="1 8">Cell membrane</location>
        <topology evidence="1 8">Multi-pass membrane protein</topology>
    </subcellularLocation>
</comment>
<keyword evidence="5 9" id="KW-0812">Transmembrane</keyword>
<keyword evidence="4 8" id="KW-1003">Cell membrane</keyword>
<dbReference type="EMBL" id="UHEQ01000004">
    <property type="protein sequence ID" value="SUN13310.1"/>
    <property type="molecule type" value="Genomic_DNA"/>
</dbReference>
<evidence type="ECO:0000313" key="10">
    <source>
        <dbReference type="EMBL" id="KLJ28030.1"/>
    </source>
</evidence>
<comment type="similarity">
    <text evidence="2 8">Belongs to the BioY family.</text>
</comment>
<dbReference type="Proteomes" id="UP000035346">
    <property type="component" value="Unassembled WGS sequence"/>
</dbReference>
<dbReference type="Proteomes" id="UP000035174">
    <property type="component" value="Unassembled WGS sequence"/>
</dbReference>
<evidence type="ECO:0000313" key="18">
    <source>
        <dbReference type="Proteomes" id="UP000035346"/>
    </source>
</evidence>
<evidence type="ECO:0000313" key="19">
    <source>
        <dbReference type="Proteomes" id="UP000093122"/>
    </source>
</evidence>
<proteinExistence type="inferred from homology"/>
<evidence type="ECO:0000313" key="11">
    <source>
        <dbReference type="EMBL" id="KLL35454.1"/>
    </source>
</evidence>
<dbReference type="Proteomes" id="UP000254076">
    <property type="component" value="Unassembled WGS sequence"/>
</dbReference>
<reference evidence="17 18" key="1">
    <citation type="journal article" date="2015" name="PLoS ONE">
        <title>Genomic analysis reveals the molecular basis for capsule loss in the group B streptococcus population.</title>
        <authorList>
            <consortium name="DEVANI Consortium"/>
            <person name="Rosini R."/>
            <person name="Campisi E."/>
            <person name="De Chiara M."/>
            <person name="Tettelin H."/>
            <person name="Rinaudo D."/>
            <person name="Toniolo C."/>
            <person name="Metruccio M."/>
            <person name="Guidotti S."/>
            <person name="Sorensen U.B."/>
            <person name="Kilian M."/>
            <person name="Ramirez M."/>
            <person name="Janulczyk R."/>
            <person name="Donati C."/>
            <person name="Grandi G."/>
            <person name="Margarit I."/>
        </authorList>
    </citation>
    <scope>NUCLEOTIDE SEQUENCE [LARGE SCALE GENOMIC DNA]</scope>
    <source>
        <strain evidence="11 18">DK-B-USS-215</strain>
        <strain evidence="10 17">ES-PW-063</strain>
    </source>
</reference>
<evidence type="ECO:0000256" key="2">
    <source>
        <dbReference type="ARBA" id="ARBA00010692"/>
    </source>
</evidence>
<keyword evidence="6 9" id="KW-1133">Transmembrane helix</keyword>
<feature type="transmembrane region" description="Helical" evidence="9">
    <location>
        <begin position="31"/>
        <end position="49"/>
    </location>
</feature>
<evidence type="ECO:0000313" key="17">
    <source>
        <dbReference type="Proteomes" id="UP000035174"/>
    </source>
</evidence>
<evidence type="ECO:0000313" key="13">
    <source>
        <dbReference type="EMBL" id="RDY91177.1"/>
    </source>
</evidence>
<organism evidence="14 20">
    <name type="scientific">Streptococcus agalactiae</name>
    <dbReference type="NCBI Taxonomy" id="1311"/>
    <lineage>
        <taxon>Bacteria</taxon>
        <taxon>Bacillati</taxon>
        <taxon>Bacillota</taxon>
        <taxon>Bacilli</taxon>
        <taxon>Lactobacillales</taxon>
        <taxon>Streptococcaceae</taxon>
        <taxon>Streptococcus</taxon>
    </lineage>
</organism>
<feature type="transmembrane region" description="Helical" evidence="9">
    <location>
        <begin position="80"/>
        <end position="99"/>
    </location>
</feature>
<gene>
    <name evidence="14" type="primary">bioY_2</name>
    <name evidence="12" type="ORF">AX245_03600</name>
    <name evidence="13" type="ORF">C4618_01485</name>
    <name evidence="14" type="ORF">NCTC8181_00595</name>
    <name evidence="16" type="ORF">NCTC8184_02086</name>
    <name evidence="15" type="ORF">NCTC8185_00483</name>
    <name evidence="11" type="ORF">WA04_10525</name>
    <name evidence="10" type="ORF">WA45_09180</name>
</gene>
<dbReference type="Proteomes" id="UP000250200">
    <property type="component" value="Unassembled WGS sequence"/>
</dbReference>
<evidence type="ECO:0000313" key="12">
    <source>
        <dbReference type="EMBL" id="OCM70922.1"/>
    </source>
</evidence>
<evidence type="ECO:0000256" key="3">
    <source>
        <dbReference type="ARBA" id="ARBA00022448"/>
    </source>
</evidence>
<dbReference type="EMBL" id="LBKL01000096">
    <property type="protein sequence ID" value="KLL35454.1"/>
    <property type="molecule type" value="Genomic_DNA"/>
</dbReference>
<dbReference type="GO" id="GO:0005886">
    <property type="term" value="C:plasma membrane"/>
    <property type="evidence" value="ECO:0007669"/>
    <property type="project" value="UniProtKB-SubCell"/>
</dbReference>
<keyword evidence="3 8" id="KW-0813">Transport</keyword>
<protein>
    <recommendedName>
        <fullName evidence="8">Biotin transporter</fullName>
    </recommendedName>
</protein>
<evidence type="ECO:0000313" key="16">
    <source>
        <dbReference type="EMBL" id="VED66009.1"/>
    </source>
</evidence>
<dbReference type="PANTHER" id="PTHR34295:SF4">
    <property type="entry name" value="BIOTIN TRANSPORTER BIOY-RELATED"/>
    <property type="match status" value="1"/>
</dbReference>
<reference evidence="16 23" key="5">
    <citation type="submission" date="2018-12" db="EMBL/GenBank/DDBJ databases">
        <authorList>
            <consortium name="Pathogen Informatics"/>
        </authorList>
    </citation>
    <scope>NUCLEOTIDE SEQUENCE [LARGE SCALE GENOMIC DNA]</scope>
    <source>
        <strain evidence="16 23">NCTC8184</strain>
    </source>
</reference>
<evidence type="ECO:0000313" key="14">
    <source>
        <dbReference type="EMBL" id="SQA17646.1"/>
    </source>
</evidence>
<evidence type="ECO:0000256" key="5">
    <source>
        <dbReference type="ARBA" id="ARBA00022692"/>
    </source>
</evidence>
<accession>A0A0E1EFJ3</accession>
<evidence type="ECO:0000256" key="7">
    <source>
        <dbReference type="ARBA" id="ARBA00023136"/>
    </source>
</evidence>
<dbReference type="EMBL" id="LCVB01000033">
    <property type="protein sequence ID" value="KLJ28030.1"/>
    <property type="molecule type" value="Genomic_DNA"/>
</dbReference>
<dbReference type="AlphaFoldDB" id="A0A0E1EFJ3"/>
<dbReference type="Gene3D" id="1.10.1760.20">
    <property type="match status" value="1"/>
</dbReference>
<evidence type="ECO:0000313" key="21">
    <source>
        <dbReference type="Proteomes" id="UP000254076"/>
    </source>
</evidence>
<evidence type="ECO:0000256" key="4">
    <source>
        <dbReference type="ARBA" id="ARBA00022475"/>
    </source>
</evidence>
<dbReference type="OMA" id="AGYLWSY"/>
<dbReference type="RefSeq" id="WP_000469149.1">
    <property type="nucleotide sequence ID" value="NZ_AP018935.1"/>
</dbReference>